<dbReference type="RefSeq" id="WP_295817937.1">
    <property type="nucleotide sequence ID" value="NZ_JBHRZG010000002.1"/>
</dbReference>
<accession>A0ABV7Z3B0</accession>
<name>A0ABV7Z3B0_9DEIO</name>
<keyword evidence="2" id="KW-1185">Reference proteome</keyword>
<evidence type="ECO:0000313" key="1">
    <source>
        <dbReference type="EMBL" id="MFC3831529.1"/>
    </source>
</evidence>
<comment type="caution">
    <text evidence="1">The sequence shown here is derived from an EMBL/GenBank/DDBJ whole genome shotgun (WGS) entry which is preliminary data.</text>
</comment>
<protein>
    <submittedName>
        <fullName evidence="1">Uncharacterized protein</fullName>
    </submittedName>
</protein>
<dbReference type="EMBL" id="JBHRZG010000002">
    <property type="protein sequence ID" value="MFC3831529.1"/>
    <property type="molecule type" value="Genomic_DNA"/>
</dbReference>
<sequence>MTPPEVQRYLRRATVLLAPAPARRVRAELHGHLHQSMLDARLRGLSEAQAWAAALHDAGPALPAALRLARVHTLGHVLRGLLVVGALGGAAYALQGSHPLPPAPAQAHP</sequence>
<organism evidence="1 2">
    <name type="scientific">Deinococcus rufus</name>
    <dbReference type="NCBI Taxonomy" id="2136097"/>
    <lineage>
        <taxon>Bacteria</taxon>
        <taxon>Thermotogati</taxon>
        <taxon>Deinococcota</taxon>
        <taxon>Deinococci</taxon>
        <taxon>Deinococcales</taxon>
        <taxon>Deinococcaceae</taxon>
        <taxon>Deinococcus</taxon>
    </lineage>
</organism>
<gene>
    <name evidence="1" type="ORF">ACFOSB_01470</name>
</gene>
<dbReference type="Proteomes" id="UP001595803">
    <property type="component" value="Unassembled WGS sequence"/>
</dbReference>
<proteinExistence type="predicted"/>
<evidence type="ECO:0000313" key="2">
    <source>
        <dbReference type="Proteomes" id="UP001595803"/>
    </source>
</evidence>
<reference evidence="2" key="1">
    <citation type="journal article" date="2019" name="Int. J. Syst. Evol. Microbiol.">
        <title>The Global Catalogue of Microorganisms (GCM) 10K type strain sequencing project: providing services to taxonomists for standard genome sequencing and annotation.</title>
        <authorList>
            <consortium name="The Broad Institute Genomics Platform"/>
            <consortium name="The Broad Institute Genome Sequencing Center for Infectious Disease"/>
            <person name="Wu L."/>
            <person name="Ma J."/>
        </authorList>
    </citation>
    <scope>NUCLEOTIDE SEQUENCE [LARGE SCALE GENOMIC DNA]</scope>
    <source>
        <strain evidence="2">CCTCC AB 2017081</strain>
    </source>
</reference>